<name>A0A501WMZ5_9RHOB</name>
<dbReference type="AlphaFoldDB" id="A0A501WMZ5"/>
<organism evidence="2 3">
    <name type="scientific">Amaricoccus solimangrovi</name>
    <dbReference type="NCBI Taxonomy" id="2589815"/>
    <lineage>
        <taxon>Bacteria</taxon>
        <taxon>Pseudomonadati</taxon>
        <taxon>Pseudomonadota</taxon>
        <taxon>Alphaproteobacteria</taxon>
        <taxon>Rhodobacterales</taxon>
        <taxon>Paracoccaceae</taxon>
        <taxon>Amaricoccus</taxon>
    </lineage>
</organism>
<reference evidence="2 3" key="1">
    <citation type="submission" date="2019-06" db="EMBL/GenBank/DDBJ databases">
        <title>A novel bacterium of genus Amaricoccus, isolated from marine sediment.</title>
        <authorList>
            <person name="Huang H."/>
            <person name="Mo K."/>
            <person name="Hu Y."/>
        </authorList>
    </citation>
    <scope>NUCLEOTIDE SEQUENCE [LARGE SCALE GENOMIC DNA]</scope>
    <source>
        <strain evidence="2 3">HB172011</strain>
    </source>
</reference>
<feature type="transmembrane region" description="Helical" evidence="1">
    <location>
        <begin position="53"/>
        <end position="76"/>
    </location>
</feature>
<evidence type="ECO:0000313" key="3">
    <source>
        <dbReference type="Proteomes" id="UP000319255"/>
    </source>
</evidence>
<keyword evidence="1" id="KW-0472">Membrane</keyword>
<keyword evidence="1" id="KW-0812">Transmembrane</keyword>
<protein>
    <submittedName>
        <fullName evidence="2">Uncharacterized protein</fullName>
    </submittedName>
</protein>
<keyword evidence="3" id="KW-1185">Reference proteome</keyword>
<comment type="caution">
    <text evidence="2">The sequence shown here is derived from an EMBL/GenBank/DDBJ whole genome shotgun (WGS) entry which is preliminary data.</text>
</comment>
<sequence>MNEERDKAVLARRLRLILHDALSRNDVVDSRLDRELRPVKGLREDVIGTRREIIFAMLFSCATAWILPYAVTWLLARNTQLPDGSLSLAFRVWTCIAVAFLTGTYVRGQMADRAIHWARREESASRAALSLMSLLDDLEAELPGSVPNLDRFRNFDLDHGGKSPLVDAALRGVGQ</sequence>
<dbReference type="RefSeq" id="WP_140454717.1">
    <property type="nucleotide sequence ID" value="NZ_VFRP01000013.1"/>
</dbReference>
<accession>A0A501WMZ5</accession>
<keyword evidence="1" id="KW-1133">Transmembrane helix</keyword>
<evidence type="ECO:0000313" key="2">
    <source>
        <dbReference type="EMBL" id="TPE49715.1"/>
    </source>
</evidence>
<evidence type="ECO:0000256" key="1">
    <source>
        <dbReference type="SAM" id="Phobius"/>
    </source>
</evidence>
<feature type="transmembrane region" description="Helical" evidence="1">
    <location>
        <begin position="88"/>
        <end position="106"/>
    </location>
</feature>
<dbReference type="EMBL" id="VFRP01000013">
    <property type="protein sequence ID" value="TPE49715.1"/>
    <property type="molecule type" value="Genomic_DNA"/>
</dbReference>
<dbReference type="Proteomes" id="UP000319255">
    <property type="component" value="Unassembled WGS sequence"/>
</dbReference>
<proteinExistence type="predicted"/>
<gene>
    <name evidence="2" type="ORF">FJM51_13815</name>
</gene>